<dbReference type="InterPro" id="IPR036249">
    <property type="entry name" value="Thioredoxin-like_sf"/>
</dbReference>
<dbReference type="RefSeq" id="WP_313977597.1">
    <property type="nucleotide sequence ID" value="NZ_JASJOS010000004.1"/>
</dbReference>
<dbReference type="Pfam" id="PF14289">
    <property type="entry name" value="DUF4369"/>
    <property type="match status" value="1"/>
</dbReference>
<dbReference type="InterPro" id="IPR012336">
    <property type="entry name" value="Thioredoxin-like_fold"/>
</dbReference>
<dbReference type="GO" id="GO:0017004">
    <property type="term" value="P:cytochrome complex assembly"/>
    <property type="evidence" value="ECO:0007669"/>
    <property type="project" value="UniProtKB-KW"/>
</dbReference>
<dbReference type="Proteomes" id="UP001241110">
    <property type="component" value="Unassembled WGS sequence"/>
</dbReference>
<dbReference type="InterPro" id="IPR025380">
    <property type="entry name" value="DUF4369"/>
</dbReference>
<comment type="caution">
    <text evidence="6">The sequence shown here is derived from an EMBL/GenBank/DDBJ whole genome shotgun (WGS) entry which is preliminary data.</text>
</comment>
<reference evidence="6" key="1">
    <citation type="submission" date="2023-05" db="EMBL/GenBank/DDBJ databases">
        <authorList>
            <person name="Zhang X."/>
        </authorList>
    </citation>
    <scope>NUCLEOTIDE SEQUENCE</scope>
    <source>
        <strain evidence="6">YF14B1</strain>
    </source>
</reference>
<dbReference type="PROSITE" id="PS00194">
    <property type="entry name" value="THIOREDOXIN_1"/>
    <property type="match status" value="1"/>
</dbReference>
<dbReference type="SUPFAM" id="SSF52833">
    <property type="entry name" value="Thioredoxin-like"/>
    <property type="match status" value="1"/>
</dbReference>
<name>A0AAE3U5E7_9BACT</name>
<gene>
    <name evidence="6" type="ORF">QNI16_09430</name>
</gene>
<dbReference type="EMBL" id="JASJOS010000004">
    <property type="protein sequence ID" value="MDJ1480704.1"/>
    <property type="molecule type" value="Genomic_DNA"/>
</dbReference>
<evidence type="ECO:0000259" key="5">
    <source>
        <dbReference type="PROSITE" id="PS51352"/>
    </source>
</evidence>
<evidence type="ECO:0000256" key="2">
    <source>
        <dbReference type="ARBA" id="ARBA00022748"/>
    </source>
</evidence>
<evidence type="ECO:0000256" key="3">
    <source>
        <dbReference type="ARBA" id="ARBA00023157"/>
    </source>
</evidence>
<evidence type="ECO:0000256" key="4">
    <source>
        <dbReference type="ARBA" id="ARBA00023284"/>
    </source>
</evidence>
<dbReference type="InterPro" id="IPR017937">
    <property type="entry name" value="Thioredoxin_CS"/>
</dbReference>
<keyword evidence="2" id="KW-0201">Cytochrome c-type biogenesis</keyword>
<dbReference type="CDD" id="cd02966">
    <property type="entry name" value="TlpA_like_family"/>
    <property type="match status" value="1"/>
</dbReference>
<feature type="domain" description="Thioredoxin" evidence="5">
    <location>
        <begin position="261"/>
        <end position="399"/>
    </location>
</feature>
<dbReference type="InterPro" id="IPR050553">
    <property type="entry name" value="Thioredoxin_ResA/DsbE_sf"/>
</dbReference>
<dbReference type="PANTHER" id="PTHR42852:SF6">
    <property type="entry name" value="THIOL:DISULFIDE INTERCHANGE PROTEIN DSBE"/>
    <property type="match status" value="1"/>
</dbReference>
<evidence type="ECO:0000313" key="6">
    <source>
        <dbReference type="EMBL" id="MDJ1480704.1"/>
    </source>
</evidence>
<dbReference type="AlphaFoldDB" id="A0AAE3U5E7"/>
<evidence type="ECO:0000313" key="7">
    <source>
        <dbReference type="Proteomes" id="UP001241110"/>
    </source>
</evidence>
<comment type="subcellular location">
    <subcellularLocation>
        <location evidence="1">Cell envelope</location>
    </subcellularLocation>
</comment>
<dbReference type="Gene3D" id="3.40.30.10">
    <property type="entry name" value="Glutaredoxin"/>
    <property type="match status" value="1"/>
</dbReference>
<dbReference type="PROSITE" id="PS51352">
    <property type="entry name" value="THIOREDOXIN_2"/>
    <property type="match status" value="1"/>
</dbReference>
<dbReference type="InterPro" id="IPR013766">
    <property type="entry name" value="Thioredoxin_domain"/>
</dbReference>
<protein>
    <submittedName>
        <fullName evidence="6">TlpA disulfide reductase family protein</fullName>
    </submittedName>
</protein>
<accession>A0AAE3U5E7</accession>
<organism evidence="6 7">
    <name type="scientific">Xanthocytophaga flava</name>
    <dbReference type="NCBI Taxonomy" id="3048013"/>
    <lineage>
        <taxon>Bacteria</taxon>
        <taxon>Pseudomonadati</taxon>
        <taxon>Bacteroidota</taxon>
        <taxon>Cytophagia</taxon>
        <taxon>Cytophagales</taxon>
        <taxon>Rhodocytophagaceae</taxon>
        <taxon>Xanthocytophaga</taxon>
    </lineage>
</organism>
<keyword evidence="3" id="KW-1015">Disulfide bond</keyword>
<dbReference type="Pfam" id="PF13905">
    <property type="entry name" value="Thioredoxin_8"/>
    <property type="match status" value="1"/>
</dbReference>
<dbReference type="GO" id="GO:0030313">
    <property type="term" value="C:cell envelope"/>
    <property type="evidence" value="ECO:0007669"/>
    <property type="project" value="UniProtKB-SubCell"/>
</dbReference>
<sequence length="399" mass="46643">MHLSGIPATYLLRNYSIYLFYFFITQSCLSQQDTSFTIYGTIDNSPLQKVYLYRYDKRAIKVDSALIDNTSDTFILKGIASEELHYKIIFEKEGGSINLALKNEDIKIYYRINRHHSSYPRRDLSISNNPSTITLLEWEYTYANYQDSVYQLKQIIDSLKINNLDQKKIQIQEDKLLSTRINMFDYSSSIVRNTSSPVCAELCLIDCIVLMKLFPEISKSEEIENLVEFVKNKFPNTRPIQLALLSYKPLPHKTKEKIKTSFINQNSVLINLPDTVGKLTTSSFKNKYVLLDFWASWCLPCRQQNPHLISIYTKFKNKGFTIYSISIDENKEPWLQAIKQDKINIWTHVIDTRVWKSPYLNSYNITYIPYNFLIDPRGTIIAQDVSEKELDEILDKVLK</sequence>
<evidence type="ECO:0000256" key="1">
    <source>
        <dbReference type="ARBA" id="ARBA00004196"/>
    </source>
</evidence>
<keyword evidence="4" id="KW-0676">Redox-active center</keyword>
<dbReference type="PANTHER" id="PTHR42852">
    <property type="entry name" value="THIOL:DISULFIDE INTERCHANGE PROTEIN DSBE"/>
    <property type="match status" value="1"/>
</dbReference>
<proteinExistence type="predicted"/>